<feature type="compositionally biased region" description="Acidic residues" evidence="1">
    <location>
        <begin position="1267"/>
        <end position="1284"/>
    </location>
</feature>
<feature type="compositionally biased region" description="Basic residues" evidence="1">
    <location>
        <begin position="1144"/>
        <end position="1155"/>
    </location>
</feature>
<proteinExistence type="predicted"/>
<feature type="region of interest" description="Disordered" evidence="1">
    <location>
        <begin position="277"/>
        <end position="302"/>
    </location>
</feature>
<sequence length="1400" mass="157577">MPRRPKEQAAEGSNAFKLDKRPVQPKALTDDIARKTHQLDLAVEKALMGFGKINILHIKNQLKFGTYNERPQKSTEVNKMITSFENHGRQWFKEDNALAIVIKPARIRNATDLKGNWNDPESLKEVKFEDEDALILASGQHQVAALKKMAEAFVEEETGLNKHIARLEDDDTDPSDADVEEHQYLRQRLSIVTGELKNMGYWSVKIYNQEVVRGYDYERRRTMNELINEIYIHKCIYTSADMHMSNGGPQVDSHLICPWIRIFPPIREPYLVTESWNNMPPKRSKGGGAGGKKTTGDDEGSVLHMNNRPIEALAPKTDIAKETQKLDTQVAKCKVGVAWVNLLDIAKRLTFGVYNDRPENDAEVNKLIGCFEANGIVSMKDVAVIPLILKTSRLTNVDSLKKDFDEPEEVVELELKDHAAIVVASGQHRLAALKKYKQALLDEYALFEKKRGKIRALKQVTQEHVATYNECHEEMGRLKGLLHNIGKWGVIIYDEDGSMCGPDRVDVRNFESNSAINVYKLLAKGTSLANHLSRNSTLHEYKETEEEVLITILKKLKSVYDSSPVDKHNQLTIEHLREVRTAQEKNARLHRVLHHDGMCTFLATQILPLGPHFRHHREFSVNWLAKSLDVCMGIYLSWVVMRINALKRLSSKAKFPSHAEISKLLNRVEAGEPEAIANVAALRESMSRTVKPNDEADISLWASVLESIDKHASSEFADVSDHIGEMTTTYITPLSAYRQRVVKTLQDAWGLTSNEDFEENKILAHLDRIVARVMLYLMPQEGKDLAPLPLLGGFVMNAAWDSFVRIQDGIAEVCRWFETLLDYYRMLHPKTHVMDDWSMVMLNNITKDPRFIDGGGQYAQKVTNIIWTHRRTLMVSPRPKDKKELVSAYERLPPNETIANEALMKILQTKRMKANKNRDLASEPQSVAGMLALHTTSWDWLSPTLKNTARDIEPCMKAIAVERQYLRKYRQKMMKDRLIGALRRLIEDTLTPGVRKVQTMNSEMKLCSTQAWVWWDGVALNENQEKPSVVLEGIKDAVIVTQRQLQERLVLENNDHEAINKLIAYIVNMPCGKSSSEPNAPLSSDVVTPLQDLVTGFEGYMEQQESAPEDEERVPPKQAKKGKARELTKEQTLVPDTAEEDHVQKKKHKQKKVKGRQVEEEHTPVTEPDTVQASSPARPKPKPRPVPRKQRQPSPPPLDKEIENVDNQMDAGDKIDDGTKVNAPASTDDDPVVQRTLSPFHGFSTTDTSWFDPEADEDHNMQGGDGTNDEDDNHADDTGIDDDIPKELVPNTPLTPADDDDESHELVPTKPPTPADDDDESHELVPTQPLASSMLPPATVDNLTNVGACGAAAAPVKRSRAATGNSSSSSTNGQGRKNKKKAKIVLQGDDRSEVTVIPGV</sequence>
<comment type="caution">
    <text evidence="2">The sequence shown here is derived from an EMBL/GenBank/DDBJ whole genome shotgun (WGS) entry which is preliminary data.</text>
</comment>
<gene>
    <name evidence="2" type="ORF">EV702DRAFT_1049234</name>
</gene>
<feature type="region of interest" description="Disordered" evidence="1">
    <location>
        <begin position="1101"/>
        <end position="1338"/>
    </location>
</feature>
<evidence type="ECO:0000313" key="3">
    <source>
        <dbReference type="Proteomes" id="UP000714275"/>
    </source>
</evidence>
<keyword evidence="3" id="KW-1185">Reference proteome</keyword>
<dbReference type="Proteomes" id="UP000714275">
    <property type="component" value="Unassembled WGS sequence"/>
</dbReference>
<protein>
    <submittedName>
        <fullName evidence="2">Uncharacterized protein</fullName>
    </submittedName>
</protein>
<evidence type="ECO:0000256" key="1">
    <source>
        <dbReference type="SAM" id="MobiDB-lite"/>
    </source>
</evidence>
<name>A0A9P6ZL37_9AGAM</name>
<feature type="compositionally biased region" description="Basic residues" evidence="1">
    <location>
        <begin position="1179"/>
        <end position="1191"/>
    </location>
</feature>
<dbReference type="OrthoDB" id="2684292at2759"/>
<reference evidence="2" key="1">
    <citation type="journal article" date="2020" name="New Phytol.">
        <title>Comparative genomics reveals dynamic genome evolution in host specialist ectomycorrhizal fungi.</title>
        <authorList>
            <person name="Lofgren L.A."/>
            <person name="Nguyen N.H."/>
            <person name="Vilgalys R."/>
            <person name="Ruytinx J."/>
            <person name="Liao H.L."/>
            <person name="Branco S."/>
            <person name="Kuo A."/>
            <person name="LaButti K."/>
            <person name="Lipzen A."/>
            <person name="Andreopoulos W."/>
            <person name="Pangilinan J."/>
            <person name="Riley R."/>
            <person name="Hundley H."/>
            <person name="Na H."/>
            <person name="Barry K."/>
            <person name="Grigoriev I.V."/>
            <person name="Stajich J.E."/>
            <person name="Kennedy P.G."/>
        </authorList>
    </citation>
    <scope>NUCLEOTIDE SEQUENCE</scope>
    <source>
        <strain evidence="2">DOB743</strain>
    </source>
</reference>
<accession>A0A9P6ZL37</accession>
<feature type="region of interest" description="Disordered" evidence="1">
    <location>
        <begin position="1"/>
        <end position="22"/>
    </location>
</feature>
<dbReference type="EMBL" id="JABBWD010000063">
    <property type="protein sequence ID" value="KAG1770783.1"/>
    <property type="molecule type" value="Genomic_DNA"/>
</dbReference>
<organism evidence="2 3">
    <name type="scientific">Suillus placidus</name>
    <dbReference type="NCBI Taxonomy" id="48579"/>
    <lineage>
        <taxon>Eukaryota</taxon>
        <taxon>Fungi</taxon>
        <taxon>Dikarya</taxon>
        <taxon>Basidiomycota</taxon>
        <taxon>Agaricomycotina</taxon>
        <taxon>Agaricomycetes</taxon>
        <taxon>Agaricomycetidae</taxon>
        <taxon>Boletales</taxon>
        <taxon>Suillineae</taxon>
        <taxon>Suillaceae</taxon>
        <taxon>Suillus</taxon>
    </lineage>
</organism>
<feature type="region of interest" description="Disordered" evidence="1">
    <location>
        <begin position="1352"/>
        <end position="1400"/>
    </location>
</feature>
<feature type="compositionally biased region" description="Low complexity" evidence="1">
    <location>
        <begin position="1352"/>
        <end position="1373"/>
    </location>
</feature>
<evidence type="ECO:0000313" key="2">
    <source>
        <dbReference type="EMBL" id="KAG1770783.1"/>
    </source>
</evidence>